<comment type="caution">
    <text evidence="2">The sequence shown here is derived from an EMBL/GenBank/DDBJ whole genome shotgun (WGS) entry which is preliminary data.</text>
</comment>
<keyword evidence="3" id="KW-1185">Reference proteome</keyword>
<evidence type="ECO:0000313" key="3">
    <source>
        <dbReference type="Proteomes" id="UP000287188"/>
    </source>
</evidence>
<gene>
    <name evidence="2" type="ORF">KDK_11200</name>
</gene>
<accession>A0A402ADY7</accession>
<dbReference type="AlphaFoldDB" id="A0A402ADY7"/>
<dbReference type="Proteomes" id="UP000287188">
    <property type="component" value="Unassembled WGS sequence"/>
</dbReference>
<evidence type="ECO:0000256" key="1">
    <source>
        <dbReference type="SAM" id="MobiDB-lite"/>
    </source>
</evidence>
<dbReference type="EMBL" id="BIFS01000001">
    <property type="protein sequence ID" value="GCE17320.1"/>
    <property type="molecule type" value="Genomic_DNA"/>
</dbReference>
<protein>
    <submittedName>
        <fullName evidence="2">Uncharacterized protein</fullName>
    </submittedName>
</protein>
<proteinExistence type="predicted"/>
<sequence length="143" mass="15656">MSGREMHQTYNLNLEAVLSVLMRRQLSGTLSANVPKGKGVREPFRIEMAIDHGRIQSCDIKGAQKYLRGDEALKTIAQLGVLPWLFEPAATNVKAGVMTSRFGIGRPNQTNGKKQTLRTSAMKTPTKPRRNPGDPNADIVNAG</sequence>
<feature type="compositionally biased region" description="Polar residues" evidence="1">
    <location>
        <begin position="107"/>
        <end position="123"/>
    </location>
</feature>
<name>A0A402ADY7_9CHLR</name>
<reference evidence="3" key="1">
    <citation type="submission" date="2018-12" db="EMBL/GenBank/DDBJ databases">
        <title>Tengunoibacter tsumagoiensis gen. nov., sp. nov., Dictyobacter kobayashii sp. nov., D. alpinus sp. nov., and D. joshuensis sp. nov. and description of Dictyobacteraceae fam. nov. within the order Ktedonobacterales isolated from Tengu-no-mugimeshi.</title>
        <authorList>
            <person name="Wang C.M."/>
            <person name="Zheng Y."/>
            <person name="Sakai Y."/>
            <person name="Toyoda A."/>
            <person name="Minakuchi Y."/>
            <person name="Abe K."/>
            <person name="Yokota A."/>
            <person name="Yabe S."/>
        </authorList>
    </citation>
    <scope>NUCLEOTIDE SEQUENCE [LARGE SCALE GENOMIC DNA]</scope>
    <source>
        <strain evidence="3">Uno11</strain>
    </source>
</reference>
<feature type="region of interest" description="Disordered" evidence="1">
    <location>
        <begin position="101"/>
        <end position="143"/>
    </location>
</feature>
<organism evidence="2 3">
    <name type="scientific">Dictyobacter kobayashii</name>
    <dbReference type="NCBI Taxonomy" id="2014872"/>
    <lineage>
        <taxon>Bacteria</taxon>
        <taxon>Bacillati</taxon>
        <taxon>Chloroflexota</taxon>
        <taxon>Ktedonobacteria</taxon>
        <taxon>Ktedonobacterales</taxon>
        <taxon>Dictyobacteraceae</taxon>
        <taxon>Dictyobacter</taxon>
    </lineage>
</organism>
<evidence type="ECO:0000313" key="2">
    <source>
        <dbReference type="EMBL" id="GCE17320.1"/>
    </source>
</evidence>